<dbReference type="Pfam" id="PF13385">
    <property type="entry name" value="Laminin_G_3"/>
    <property type="match status" value="1"/>
</dbReference>
<evidence type="ECO:0000313" key="2">
    <source>
        <dbReference type="EMBL" id="CAF0912275.1"/>
    </source>
</evidence>
<gene>
    <name evidence="2" type="ORF">OXX778_LOCUS11966</name>
</gene>
<dbReference type="SUPFAM" id="SSF57414">
    <property type="entry name" value="Hairpin loop containing domain-like"/>
    <property type="match status" value="1"/>
</dbReference>
<dbReference type="Proteomes" id="UP000663879">
    <property type="component" value="Unassembled WGS sequence"/>
</dbReference>
<dbReference type="Gene3D" id="2.60.120.200">
    <property type="match status" value="1"/>
</dbReference>
<reference evidence="2" key="1">
    <citation type="submission" date="2021-02" db="EMBL/GenBank/DDBJ databases">
        <authorList>
            <person name="Nowell W R."/>
        </authorList>
    </citation>
    <scope>NUCLEOTIDE SEQUENCE</scope>
    <source>
        <strain evidence="2">Ploen Becks lab</strain>
    </source>
</reference>
<proteinExistence type="predicted"/>
<dbReference type="InterPro" id="IPR013320">
    <property type="entry name" value="ConA-like_dom_sf"/>
</dbReference>
<feature type="signal peptide" evidence="1">
    <location>
        <begin position="1"/>
        <end position="18"/>
    </location>
</feature>
<dbReference type="AlphaFoldDB" id="A0A814AG49"/>
<keyword evidence="3" id="KW-1185">Reference proteome</keyword>
<comment type="caution">
    <text evidence="2">The sequence shown here is derived from an EMBL/GenBank/DDBJ whole genome shotgun (WGS) entry which is preliminary data.</text>
</comment>
<feature type="chain" id="PRO_5032576395" evidence="1">
    <location>
        <begin position="19"/>
        <end position="291"/>
    </location>
</feature>
<protein>
    <submittedName>
        <fullName evidence="2">Uncharacterized protein</fullName>
    </submittedName>
</protein>
<accession>A0A814AG49</accession>
<organism evidence="2 3">
    <name type="scientific">Brachionus calyciflorus</name>
    <dbReference type="NCBI Taxonomy" id="104777"/>
    <lineage>
        <taxon>Eukaryota</taxon>
        <taxon>Metazoa</taxon>
        <taxon>Spiralia</taxon>
        <taxon>Gnathifera</taxon>
        <taxon>Rotifera</taxon>
        <taxon>Eurotatoria</taxon>
        <taxon>Monogononta</taxon>
        <taxon>Pseudotrocha</taxon>
        <taxon>Ploima</taxon>
        <taxon>Brachionidae</taxon>
        <taxon>Brachionus</taxon>
    </lineage>
</organism>
<evidence type="ECO:0000256" key="1">
    <source>
        <dbReference type="SAM" id="SignalP"/>
    </source>
</evidence>
<dbReference type="EMBL" id="CAJNOC010002098">
    <property type="protein sequence ID" value="CAF0912275.1"/>
    <property type="molecule type" value="Genomic_DNA"/>
</dbReference>
<sequence length="291" mass="33380">MNFFFFISIFELFPFGGLEIFNAEKNFDFNIQNTENYIISTTPYQLRTQCFSKCKQNKKCIFVTIQNSSCSLFSKLAPLNKVSSPNNVIYKKKQYFENIVYYWPIDNSYLTEIISGANFISKINCQLTTNRFNTPNSAVILTDGSLQLPSRVYFQGDFTFMIWAKQTELIYESVLFNCTVDNNERVLISFLGGADRAYYAIINNGNPVFFGLVTRLSVDVWYHFTISLKGNTASIYLNGNLEKQGWSYVPASVSRSACYIGGLNTRATVDDIKMFNKALTNEEIDSEYRDQ</sequence>
<dbReference type="SUPFAM" id="SSF49899">
    <property type="entry name" value="Concanavalin A-like lectins/glucanases"/>
    <property type="match status" value="1"/>
</dbReference>
<keyword evidence="1" id="KW-0732">Signal</keyword>
<name>A0A814AG49_9BILA</name>
<evidence type="ECO:0000313" key="3">
    <source>
        <dbReference type="Proteomes" id="UP000663879"/>
    </source>
</evidence>